<accession>A0A1B0CES0</accession>
<sequence length="216" mass="24365">MQIKMLSILVINTLLIVPGAFATIYMEGRCPGYTAVPGFNRNQFLGDWYEIKRLEADELLNADCVLVNYKTNVDGSTVDVSNRMVVLGNTPSRIEQRGYARYLDTSGRLVMIYNETDPSARLFDYYVTHTDYQTYMVAVSCENVNNSHYGESAWVMSRTRILPTTAVAVVNQATQQWSAGFFRTTNQDEVLCSSSRQLVLASITLLMGLVTIHFLR</sequence>
<keyword evidence="2" id="KW-1015">Disulfide bond</keyword>
<dbReference type="SUPFAM" id="SSF50814">
    <property type="entry name" value="Lipocalins"/>
    <property type="match status" value="1"/>
</dbReference>
<dbReference type="VEuPathDB" id="VectorBase:LLOJ002840"/>
<organism evidence="5 6">
    <name type="scientific">Lutzomyia longipalpis</name>
    <name type="common">Sand fly</name>
    <dbReference type="NCBI Taxonomy" id="7200"/>
    <lineage>
        <taxon>Eukaryota</taxon>
        <taxon>Metazoa</taxon>
        <taxon>Ecdysozoa</taxon>
        <taxon>Arthropoda</taxon>
        <taxon>Hexapoda</taxon>
        <taxon>Insecta</taxon>
        <taxon>Pterygota</taxon>
        <taxon>Neoptera</taxon>
        <taxon>Endopterygota</taxon>
        <taxon>Diptera</taxon>
        <taxon>Nematocera</taxon>
        <taxon>Psychodoidea</taxon>
        <taxon>Psychodidae</taxon>
        <taxon>Lutzomyia</taxon>
        <taxon>Lutzomyia</taxon>
    </lineage>
</organism>
<dbReference type="GO" id="GO:0005737">
    <property type="term" value="C:cytoplasm"/>
    <property type="evidence" value="ECO:0007669"/>
    <property type="project" value="TreeGrafter"/>
</dbReference>
<evidence type="ECO:0000256" key="2">
    <source>
        <dbReference type="ARBA" id="ARBA00023157"/>
    </source>
</evidence>
<keyword evidence="3" id="KW-0732">Signal</keyword>
<dbReference type="Gene3D" id="2.40.128.20">
    <property type="match status" value="1"/>
</dbReference>
<evidence type="ECO:0000313" key="6">
    <source>
        <dbReference type="Proteomes" id="UP000092461"/>
    </source>
</evidence>
<dbReference type="PRINTS" id="PR01273">
    <property type="entry name" value="INVTBRTCOLOR"/>
</dbReference>
<feature type="chain" id="PRO_5013433973" description="Lipocalin/cytosolic fatty-acid binding domain-containing protein" evidence="3">
    <location>
        <begin position="23"/>
        <end position="216"/>
    </location>
</feature>
<keyword evidence="6" id="KW-1185">Reference proteome</keyword>
<name>A0A1B0CES0_LUTLO</name>
<dbReference type="Pfam" id="PF08212">
    <property type="entry name" value="Lipocalin_2"/>
    <property type="match status" value="1"/>
</dbReference>
<dbReference type="GO" id="GO:0000302">
    <property type="term" value="P:response to reactive oxygen species"/>
    <property type="evidence" value="ECO:0007669"/>
    <property type="project" value="TreeGrafter"/>
</dbReference>
<reference evidence="5" key="1">
    <citation type="submission" date="2020-05" db="UniProtKB">
        <authorList>
            <consortium name="EnsemblMetazoa"/>
        </authorList>
    </citation>
    <scope>IDENTIFICATION</scope>
    <source>
        <strain evidence="5">Jacobina</strain>
    </source>
</reference>
<dbReference type="EMBL" id="AJWK01009137">
    <property type="status" value="NOT_ANNOTATED_CDS"/>
    <property type="molecule type" value="Genomic_DNA"/>
</dbReference>
<evidence type="ECO:0000259" key="4">
    <source>
        <dbReference type="Pfam" id="PF08212"/>
    </source>
</evidence>
<dbReference type="PANTHER" id="PTHR10612">
    <property type="entry name" value="APOLIPOPROTEIN D"/>
    <property type="match status" value="1"/>
</dbReference>
<dbReference type="InterPro" id="IPR012674">
    <property type="entry name" value="Calycin"/>
</dbReference>
<dbReference type="GO" id="GO:0031409">
    <property type="term" value="F:pigment binding"/>
    <property type="evidence" value="ECO:0007669"/>
    <property type="project" value="InterPro"/>
</dbReference>
<feature type="domain" description="Lipocalin/cytosolic fatty-acid binding" evidence="4">
    <location>
        <begin position="42"/>
        <end position="176"/>
    </location>
</feature>
<comment type="similarity">
    <text evidence="1 3">Belongs to the calycin superfamily. Lipocalin family.</text>
</comment>
<dbReference type="InterPro" id="IPR000566">
    <property type="entry name" value="Lipocln_cytosolic_FA-bd_dom"/>
</dbReference>
<evidence type="ECO:0000256" key="1">
    <source>
        <dbReference type="ARBA" id="ARBA00006889"/>
    </source>
</evidence>
<dbReference type="GO" id="GO:0006629">
    <property type="term" value="P:lipid metabolic process"/>
    <property type="evidence" value="ECO:0007669"/>
    <property type="project" value="TreeGrafter"/>
</dbReference>
<proteinExistence type="inferred from homology"/>
<dbReference type="EnsemblMetazoa" id="LLOJ002840-RA">
    <property type="protein sequence ID" value="LLOJ002840-PA"/>
    <property type="gene ID" value="LLOJ002840"/>
</dbReference>
<feature type="signal peptide" evidence="3">
    <location>
        <begin position="1"/>
        <end position="22"/>
    </location>
</feature>
<dbReference type="Proteomes" id="UP000092461">
    <property type="component" value="Unassembled WGS sequence"/>
</dbReference>
<dbReference type="InterPro" id="IPR022272">
    <property type="entry name" value="Lipocalin_CS"/>
</dbReference>
<dbReference type="PANTHER" id="PTHR10612:SF34">
    <property type="entry name" value="APOLIPOPROTEIN D"/>
    <property type="match status" value="1"/>
</dbReference>
<dbReference type="PIRSF" id="PIRSF036893">
    <property type="entry name" value="Lipocalin_ApoD"/>
    <property type="match status" value="1"/>
</dbReference>
<dbReference type="InterPro" id="IPR003057">
    <property type="entry name" value="Invtbrt_color"/>
</dbReference>
<dbReference type="PROSITE" id="PS00213">
    <property type="entry name" value="LIPOCALIN"/>
    <property type="match status" value="1"/>
</dbReference>
<dbReference type="InterPro" id="IPR022271">
    <property type="entry name" value="Lipocalin_ApoD"/>
</dbReference>
<dbReference type="AlphaFoldDB" id="A0A1B0CES0"/>
<protein>
    <recommendedName>
        <fullName evidence="4">Lipocalin/cytosolic fatty-acid binding domain-containing protein</fullName>
    </recommendedName>
</protein>
<dbReference type="VEuPathDB" id="VectorBase:LLONM1_001685"/>
<evidence type="ECO:0000313" key="5">
    <source>
        <dbReference type="EnsemblMetazoa" id="LLOJ002840-PA"/>
    </source>
</evidence>
<evidence type="ECO:0000256" key="3">
    <source>
        <dbReference type="PIRNR" id="PIRNR036893"/>
    </source>
</evidence>